<dbReference type="RefSeq" id="WP_220587198.1">
    <property type="nucleotide sequence ID" value="NZ_RKLQ01000001.1"/>
</dbReference>
<keyword evidence="6" id="KW-1185">Reference proteome</keyword>
<dbReference type="AlphaFoldDB" id="A0A8J7YGJ1"/>
<dbReference type="InterPro" id="IPR003593">
    <property type="entry name" value="AAA+_ATPase"/>
</dbReference>
<dbReference type="Gene3D" id="3.40.50.300">
    <property type="entry name" value="P-loop containing nucleotide triphosphate hydrolases"/>
    <property type="match status" value="1"/>
</dbReference>
<comment type="caution">
    <text evidence="5">The sequence shown here is derived from an EMBL/GenBank/DDBJ whole genome shotgun (WGS) entry which is preliminary data.</text>
</comment>
<accession>A0A8J7YGJ1</accession>
<dbReference type="InterPro" id="IPR027417">
    <property type="entry name" value="P-loop_NTPase"/>
</dbReference>
<evidence type="ECO:0000259" key="4">
    <source>
        <dbReference type="PROSITE" id="PS50893"/>
    </source>
</evidence>
<dbReference type="PROSITE" id="PS50893">
    <property type="entry name" value="ABC_TRANSPORTER_2"/>
    <property type="match status" value="1"/>
</dbReference>
<dbReference type="GO" id="GO:0016887">
    <property type="term" value="F:ATP hydrolysis activity"/>
    <property type="evidence" value="ECO:0007669"/>
    <property type="project" value="InterPro"/>
</dbReference>
<evidence type="ECO:0000313" key="6">
    <source>
        <dbReference type="Proteomes" id="UP000783863"/>
    </source>
</evidence>
<evidence type="ECO:0000256" key="3">
    <source>
        <dbReference type="ARBA" id="ARBA00022840"/>
    </source>
</evidence>
<proteinExistence type="predicted"/>
<keyword evidence="2" id="KW-0547">Nucleotide-binding</keyword>
<dbReference type="Proteomes" id="UP000783863">
    <property type="component" value="Unassembled WGS sequence"/>
</dbReference>
<evidence type="ECO:0000256" key="1">
    <source>
        <dbReference type="ARBA" id="ARBA00022448"/>
    </source>
</evidence>
<evidence type="ECO:0000313" key="5">
    <source>
        <dbReference type="EMBL" id="MBX0302973.1"/>
    </source>
</evidence>
<keyword evidence="1" id="KW-0813">Transport</keyword>
<dbReference type="PANTHER" id="PTHR42939:SF1">
    <property type="entry name" value="ABC TRANSPORTER ATP-BINDING PROTEIN ALBC-RELATED"/>
    <property type="match status" value="1"/>
</dbReference>
<evidence type="ECO:0000256" key="2">
    <source>
        <dbReference type="ARBA" id="ARBA00022741"/>
    </source>
</evidence>
<name>A0A8J7YGJ1_9EURY</name>
<dbReference type="Pfam" id="PF00005">
    <property type="entry name" value="ABC_tran"/>
    <property type="match status" value="1"/>
</dbReference>
<dbReference type="PANTHER" id="PTHR42939">
    <property type="entry name" value="ABC TRANSPORTER ATP-BINDING PROTEIN ALBC-RELATED"/>
    <property type="match status" value="1"/>
</dbReference>
<dbReference type="CDD" id="cd03230">
    <property type="entry name" value="ABC_DR_subfamily_A"/>
    <property type="match status" value="1"/>
</dbReference>
<gene>
    <name evidence="5" type="ORF">EGD98_04725</name>
</gene>
<dbReference type="SUPFAM" id="SSF52540">
    <property type="entry name" value="P-loop containing nucleoside triphosphate hydrolases"/>
    <property type="match status" value="1"/>
</dbReference>
<dbReference type="SMART" id="SM00382">
    <property type="entry name" value="AAA"/>
    <property type="match status" value="1"/>
</dbReference>
<dbReference type="InterPro" id="IPR003439">
    <property type="entry name" value="ABC_transporter-like_ATP-bd"/>
</dbReference>
<dbReference type="GO" id="GO:0005524">
    <property type="term" value="F:ATP binding"/>
    <property type="evidence" value="ECO:0007669"/>
    <property type="project" value="UniProtKB-KW"/>
</dbReference>
<protein>
    <submittedName>
        <fullName evidence="5">ABC transporter ATP-binding protein</fullName>
    </submittedName>
</protein>
<dbReference type="InterPro" id="IPR051782">
    <property type="entry name" value="ABC_Transporter_VariousFunc"/>
</dbReference>
<keyword evidence="3 5" id="KW-0067">ATP-binding</keyword>
<reference evidence="5" key="1">
    <citation type="submission" date="2021-06" db="EMBL/GenBank/DDBJ databases">
        <title>Halomicroarcula sp. F24A a new haloarchaeum isolated from saline soil.</title>
        <authorList>
            <person name="Duran-Viseras A."/>
            <person name="Sanchez-Porro C."/>
            <person name="Ventosa A."/>
        </authorList>
    </citation>
    <scope>NUCLEOTIDE SEQUENCE</scope>
    <source>
        <strain evidence="5">F24A</strain>
    </source>
</reference>
<feature type="domain" description="ABC transporter" evidence="4">
    <location>
        <begin position="4"/>
        <end position="248"/>
    </location>
</feature>
<organism evidence="5 6">
    <name type="scientific">Haloarcula salinisoli</name>
    <dbReference type="NCBI Taxonomy" id="2487746"/>
    <lineage>
        <taxon>Archaea</taxon>
        <taxon>Methanobacteriati</taxon>
        <taxon>Methanobacteriota</taxon>
        <taxon>Stenosarchaea group</taxon>
        <taxon>Halobacteria</taxon>
        <taxon>Halobacteriales</taxon>
        <taxon>Haloarculaceae</taxon>
        <taxon>Haloarcula</taxon>
    </lineage>
</organism>
<dbReference type="EMBL" id="RKLQ01000001">
    <property type="protein sequence ID" value="MBX0302973.1"/>
    <property type="molecule type" value="Genomic_DNA"/>
</dbReference>
<sequence>MVAIETTDLTRRFGEVTALSGLTLSVDEGALFGLLGPNGSGKTTTIELLTGQREPSGGSATVVGHDPVTEPMAVKRAIGILPEREDPPSFLTPREYLTFVGEVRDLGSEAQSASEDVSGQRPRTIDDRIETWAERLEFAGVLDALSTGLSEGERQRVMLAAAFLHDPDLVFIDEPLVNLDPIMQEQVKAVLSDYCERGNTLFLSTHYVDVAAELCTHVGIVEDGELVAECDPREMSEDELLEYFIAEVGGERRGSGVAVQP</sequence>